<dbReference type="AlphaFoldDB" id="A9V027"/>
<gene>
    <name evidence="3" type="ORF">MONBRDRAFT_25669</name>
</gene>
<dbReference type="RefSeq" id="XP_001746189.1">
    <property type="nucleotide sequence ID" value="XM_001746137.1"/>
</dbReference>
<feature type="chain" id="PRO_5002742622" evidence="2">
    <location>
        <begin position="21"/>
        <end position="281"/>
    </location>
</feature>
<keyword evidence="1" id="KW-0472">Membrane</keyword>
<reference evidence="3 4" key="1">
    <citation type="journal article" date="2008" name="Nature">
        <title>The genome of the choanoflagellate Monosiga brevicollis and the origin of metazoans.</title>
        <authorList>
            <consortium name="JGI Sequencing"/>
            <person name="King N."/>
            <person name="Westbrook M.J."/>
            <person name="Young S.L."/>
            <person name="Kuo A."/>
            <person name="Abedin M."/>
            <person name="Chapman J."/>
            <person name="Fairclough S."/>
            <person name="Hellsten U."/>
            <person name="Isogai Y."/>
            <person name="Letunic I."/>
            <person name="Marr M."/>
            <person name="Pincus D."/>
            <person name="Putnam N."/>
            <person name="Rokas A."/>
            <person name="Wright K.J."/>
            <person name="Zuzow R."/>
            <person name="Dirks W."/>
            <person name="Good M."/>
            <person name="Goodstein D."/>
            <person name="Lemons D."/>
            <person name="Li W."/>
            <person name="Lyons J.B."/>
            <person name="Morris A."/>
            <person name="Nichols S."/>
            <person name="Richter D.J."/>
            <person name="Salamov A."/>
            <person name="Bork P."/>
            <person name="Lim W.A."/>
            <person name="Manning G."/>
            <person name="Miller W.T."/>
            <person name="McGinnis W."/>
            <person name="Shapiro H."/>
            <person name="Tjian R."/>
            <person name="Grigoriev I.V."/>
            <person name="Rokhsar D."/>
        </authorList>
    </citation>
    <scope>NUCLEOTIDE SEQUENCE [LARGE SCALE GENOMIC DNA]</scope>
    <source>
        <strain evidence="4">MX1 / ATCC 50154</strain>
    </source>
</reference>
<evidence type="ECO:0000256" key="1">
    <source>
        <dbReference type="SAM" id="Phobius"/>
    </source>
</evidence>
<evidence type="ECO:0000313" key="3">
    <source>
        <dbReference type="EMBL" id="EDQ89084.1"/>
    </source>
</evidence>
<name>A9V027_MONBE</name>
<dbReference type="InParanoid" id="A9V027"/>
<dbReference type="GeneID" id="5891320"/>
<keyword evidence="1" id="KW-0812">Transmembrane</keyword>
<proteinExistence type="predicted"/>
<dbReference type="KEGG" id="mbr:MONBRDRAFT_25669"/>
<dbReference type="Proteomes" id="UP000001357">
    <property type="component" value="Unassembled WGS sequence"/>
</dbReference>
<feature type="transmembrane region" description="Helical" evidence="1">
    <location>
        <begin position="259"/>
        <end position="279"/>
    </location>
</feature>
<protein>
    <submittedName>
        <fullName evidence="3">Uncharacterized protein</fullName>
    </submittedName>
</protein>
<keyword evidence="1" id="KW-1133">Transmembrane helix</keyword>
<keyword evidence="2" id="KW-0732">Signal</keyword>
<keyword evidence="4" id="KW-1185">Reference proteome</keyword>
<feature type="signal peptide" evidence="2">
    <location>
        <begin position="1"/>
        <end position="20"/>
    </location>
</feature>
<accession>A9V027</accession>
<evidence type="ECO:0000256" key="2">
    <source>
        <dbReference type="SAM" id="SignalP"/>
    </source>
</evidence>
<evidence type="ECO:0000313" key="4">
    <source>
        <dbReference type="Proteomes" id="UP000001357"/>
    </source>
</evidence>
<sequence>MAKIPALVGLLGLLITAGLAQIQQDPYLVLERRCEVEVSDDHPDFGSDNGILFFEPGQCAFLIEGFMNYQCLNNGSVLLTFYSSSDCIGPSYQYMLQPDDCLLYFVPECVYKLPESVGAITSYYNDDQCTSSAFFTTMHRTICDQSISLGGLQGINIAYECGHGEQADEIAGECLTYPSLYVFSKITALCLDNAVVLTAFTDDCESINFVVAVPPDECVAGLDLVSNATTLLLLDQFMRTEPADLHMSFSCLDKDAATMVLPSGILFICVLVAAIFVTLQY</sequence>
<dbReference type="EMBL" id="CH991552">
    <property type="protein sequence ID" value="EDQ89084.1"/>
    <property type="molecule type" value="Genomic_DNA"/>
</dbReference>
<organism evidence="3 4">
    <name type="scientific">Monosiga brevicollis</name>
    <name type="common">Choanoflagellate</name>
    <dbReference type="NCBI Taxonomy" id="81824"/>
    <lineage>
        <taxon>Eukaryota</taxon>
        <taxon>Choanoflagellata</taxon>
        <taxon>Craspedida</taxon>
        <taxon>Salpingoecidae</taxon>
        <taxon>Monosiga</taxon>
    </lineage>
</organism>